<evidence type="ECO:0000313" key="1">
    <source>
        <dbReference type="EMBL" id="SDU68138.1"/>
    </source>
</evidence>
<gene>
    <name evidence="1" type="ORF">SAMN04489801_5928</name>
</gene>
<dbReference type="Proteomes" id="UP000182476">
    <property type="component" value="Chromosome I"/>
</dbReference>
<organism evidence="1 2">
    <name type="scientific">Pseudomonas mandelii</name>
    <dbReference type="NCBI Taxonomy" id="75612"/>
    <lineage>
        <taxon>Bacteria</taxon>
        <taxon>Pseudomonadati</taxon>
        <taxon>Pseudomonadota</taxon>
        <taxon>Gammaproteobacteria</taxon>
        <taxon>Pseudomonadales</taxon>
        <taxon>Pseudomonadaceae</taxon>
        <taxon>Pseudomonas</taxon>
    </lineage>
</organism>
<accession>A0ABY0W182</accession>
<proteinExistence type="predicted"/>
<reference evidence="1 2" key="1">
    <citation type="submission" date="2016-10" db="EMBL/GenBank/DDBJ databases">
        <authorList>
            <person name="Varghese N."/>
            <person name="Submissions S."/>
        </authorList>
    </citation>
    <scope>NUCLEOTIDE SEQUENCE [LARGE SCALE GENOMIC DNA]</scope>
    <source>
        <strain evidence="1 2">LMG 21607</strain>
    </source>
</reference>
<keyword evidence="2" id="KW-1185">Reference proteome</keyword>
<name>A0ABY0W182_9PSED</name>
<evidence type="ECO:0000313" key="2">
    <source>
        <dbReference type="Proteomes" id="UP000182476"/>
    </source>
</evidence>
<evidence type="ECO:0008006" key="3">
    <source>
        <dbReference type="Google" id="ProtNLM"/>
    </source>
</evidence>
<sequence>MDATSLDVPAKRGNQTYHKQWLFSIIISFVTNLENHWRTISQISGATIRTARKLYVHTAFLRKSTRD</sequence>
<dbReference type="EMBL" id="LT629796">
    <property type="protein sequence ID" value="SDU68138.1"/>
    <property type="molecule type" value="Genomic_DNA"/>
</dbReference>
<protein>
    <recommendedName>
        <fullName evidence="3">Transposase</fullName>
    </recommendedName>
</protein>